<organism evidence="2 3">
    <name type="scientific">Pseudohalocynthiibacter aestuariivivens</name>
    <dbReference type="NCBI Taxonomy" id="1591409"/>
    <lineage>
        <taxon>Bacteria</taxon>
        <taxon>Pseudomonadati</taxon>
        <taxon>Pseudomonadota</taxon>
        <taxon>Alphaproteobacteria</taxon>
        <taxon>Rhodobacterales</taxon>
        <taxon>Paracoccaceae</taxon>
        <taxon>Pseudohalocynthiibacter</taxon>
    </lineage>
</organism>
<dbReference type="InterPro" id="IPR045746">
    <property type="entry name" value="ACT14924-like_Acyltransf_dom"/>
</dbReference>
<dbReference type="EC" id="2.3.1.-" evidence="2"/>
<dbReference type="Pfam" id="PF19576">
    <property type="entry name" value="Acyltransf_2"/>
    <property type="match status" value="1"/>
</dbReference>
<evidence type="ECO:0000259" key="1">
    <source>
        <dbReference type="Pfam" id="PF19576"/>
    </source>
</evidence>
<evidence type="ECO:0000313" key="3">
    <source>
        <dbReference type="Proteomes" id="UP001589683"/>
    </source>
</evidence>
<gene>
    <name evidence="2" type="ORF">ACFFUT_13560</name>
</gene>
<reference evidence="2 3" key="1">
    <citation type="submission" date="2024-09" db="EMBL/GenBank/DDBJ databases">
        <authorList>
            <person name="Sun Q."/>
            <person name="Mori K."/>
        </authorList>
    </citation>
    <scope>NUCLEOTIDE SEQUENCE [LARGE SCALE GENOMIC DNA]</scope>
    <source>
        <strain evidence="2 3">CECT 8726</strain>
    </source>
</reference>
<sequence>MVDHSQTSDDVESVNQPYDGRNLSYSTTFTNPWKVLLIKTMEWSTGKIRLLRLVRKFERKGVPKGQAFWDDTLGLMGIDLLTPEEQIARIPKTGPLVVAANHPHGLVDGMVLAGLVGKVRQDYKILTRNLLTGVEEIEQHMVPVAFPHEPDAIRKNIEMRNIAMTHLKAGGVVILFPSGSVATSKTFFGPAEESDWNPFTAKMVLRSDAKVLPIYFPGQNSRWFQIANKLSDTLRQGMLLHEVVFSLNKPQSPVVGELIEREEIDKWSDNPRGFMAWMREKTLSLKNQ</sequence>
<accession>A0ABV5JH74</accession>
<dbReference type="CDD" id="cd07986">
    <property type="entry name" value="LPLAT_ACT14924-like"/>
    <property type="match status" value="1"/>
</dbReference>
<dbReference type="GO" id="GO:0016746">
    <property type="term" value="F:acyltransferase activity"/>
    <property type="evidence" value="ECO:0007669"/>
    <property type="project" value="UniProtKB-KW"/>
</dbReference>
<feature type="domain" description="Putative acyltransferase ACT14924-like acyltransferase" evidence="1">
    <location>
        <begin position="85"/>
        <end position="234"/>
    </location>
</feature>
<protein>
    <submittedName>
        <fullName evidence="2">Lysophospholipid acyltransferase family protein</fullName>
        <ecNumber evidence="2">2.3.1.-</ecNumber>
    </submittedName>
</protein>
<evidence type="ECO:0000313" key="2">
    <source>
        <dbReference type="EMBL" id="MFB9232813.1"/>
    </source>
</evidence>
<name>A0ABV5JH74_9RHOB</name>
<dbReference type="EMBL" id="JBHMEA010000044">
    <property type="protein sequence ID" value="MFB9232813.1"/>
    <property type="molecule type" value="Genomic_DNA"/>
</dbReference>
<keyword evidence="2" id="KW-0012">Acyltransferase</keyword>
<dbReference type="Proteomes" id="UP001589683">
    <property type="component" value="Unassembled WGS sequence"/>
</dbReference>
<dbReference type="RefSeq" id="WP_213887178.1">
    <property type="nucleotide sequence ID" value="NZ_JAGFNU010000001.1"/>
</dbReference>
<proteinExistence type="predicted"/>
<keyword evidence="3" id="KW-1185">Reference proteome</keyword>
<comment type="caution">
    <text evidence="2">The sequence shown here is derived from an EMBL/GenBank/DDBJ whole genome shotgun (WGS) entry which is preliminary data.</text>
</comment>
<keyword evidence="2" id="KW-0808">Transferase</keyword>